<protein>
    <submittedName>
        <fullName evidence="1">NlpC/P60 family protein</fullName>
    </submittedName>
</protein>
<name>A0ACD4DAA6_9HYPH</name>
<organism evidence="1 2">
    <name type="scientific">Phyllobacterium zundukense</name>
    <dbReference type="NCBI Taxonomy" id="1867719"/>
    <lineage>
        <taxon>Bacteria</taxon>
        <taxon>Pseudomonadati</taxon>
        <taxon>Pseudomonadota</taxon>
        <taxon>Alphaproteobacteria</taxon>
        <taxon>Hyphomicrobiales</taxon>
        <taxon>Phyllobacteriaceae</taxon>
        <taxon>Phyllobacterium</taxon>
    </lineage>
</organism>
<dbReference type="EMBL" id="CP104973">
    <property type="protein sequence ID" value="UXN62605.1"/>
    <property type="molecule type" value="Genomic_DNA"/>
</dbReference>
<proteinExistence type="predicted"/>
<accession>A0ACD4DAA6</accession>
<keyword evidence="2" id="KW-1185">Reference proteome</keyword>
<gene>
    <name evidence="1" type="ORF">N8E88_14555</name>
</gene>
<sequence>MAALNAETVNLDKRLHAFRPDLADESLRGLVEAERFTTGMPMRIADPVVDVRSQPRGDAGITTQFLYGDDVLVFEDDNGWCWVQNERDGYVGYVVDTTLDLRTDEPTHIVIAPRTFVYPGSDLKFPRTKALSMGSLVTVTGGQERRGTLYAMLPSGEAIIAKHLVPIDEVTDDHVAVAETLMHTPYLWGGVSGFGIDCSGLIQLSLLMTGQGVLRDSDMQAASIGELIEPDKDYHNLQRGDFLFWTGHAAMMASHSMVLHASGHTMSVTLEPLRETIERIAYLYGKPTAVRRL</sequence>
<evidence type="ECO:0000313" key="2">
    <source>
        <dbReference type="Proteomes" id="UP001061991"/>
    </source>
</evidence>
<evidence type="ECO:0000313" key="1">
    <source>
        <dbReference type="EMBL" id="UXN62605.1"/>
    </source>
</evidence>
<dbReference type="Proteomes" id="UP001061991">
    <property type="component" value="Chromosome"/>
</dbReference>
<reference evidence="1" key="1">
    <citation type="submission" date="2022-09" db="EMBL/GenBank/DDBJ databases">
        <title>Interaction between co-microsymbionts with complementary sets of symbiotic genes in legume-rhizobium systems.</title>
        <authorList>
            <person name="Safronova V."/>
            <person name="Sazanova A."/>
            <person name="Afonin A."/>
            <person name="Chirak E."/>
        </authorList>
    </citation>
    <scope>NUCLEOTIDE SEQUENCE</scope>
    <source>
        <strain evidence="1">A18/3m</strain>
    </source>
</reference>